<dbReference type="RefSeq" id="WP_168139684.1">
    <property type="nucleotide sequence ID" value="NZ_JAAVJR010000595.1"/>
</dbReference>
<reference evidence="2 3" key="1">
    <citation type="submission" date="2020-03" db="EMBL/GenBank/DDBJ databases">
        <title>Salinimicrobium sp. nov, isolated from SCS.</title>
        <authorList>
            <person name="Cao W.R."/>
        </authorList>
    </citation>
    <scope>NUCLEOTIDE SEQUENCE [LARGE SCALE GENOMIC DNA]</scope>
    <source>
        <strain evidence="3">J15B91</strain>
    </source>
</reference>
<feature type="domain" description="DUF2007" evidence="1">
    <location>
        <begin position="4"/>
        <end position="57"/>
    </location>
</feature>
<organism evidence="2 3">
    <name type="scientific">Salinimicrobium oceani</name>
    <dbReference type="NCBI Taxonomy" id="2722702"/>
    <lineage>
        <taxon>Bacteria</taxon>
        <taxon>Pseudomonadati</taxon>
        <taxon>Bacteroidota</taxon>
        <taxon>Flavobacteriia</taxon>
        <taxon>Flavobacteriales</taxon>
        <taxon>Flavobacteriaceae</taxon>
        <taxon>Salinimicrobium</taxon>
    </lineage>
</organism>
<sequence>MKFVTIFNTTHSSEIAIIRNLLEEHDIQYVAPDMATDSASGIAGLGISGMRIQVPEDKQ</sequence>
<accession>A0ABX1D338</accession>
<evidence type="ECO:0000313" key="2">
    <source>
        <dbReference type="EMBL" id="NJW54888.1"/>
    </source>
</evidence>
<dbReference type="EMBL" id="JAAVJR010000595">
    <property type="protein sequence ID" value="NJW54888.1"/>
    <property type="molecule type" value="Genomic_DNA"/>
</dbReference>
<keyword evidence="3" id="KW-1185">Reference proteome</keyword>
<gene>
    <name evidence="2" type="ORF">HC175_18415</name>
</gene>
<dbReference type="InterPro" id="IPR018551">
    <property type="entry name" value="DUF2007"/>
</dbReference>
<dbReference type="Proteomes" id="UP000703674">
    <property type="component" value="Unassembled WGS sequence"/>
</dbReference>
<comment type="caution">
    <text evidence="2">The sequence shown here is derived from an EMBL/GenBank/DDBJ whole genome shotgun (WGS) entry which is preliminary data.</text>
</comment>
<dbReference type="Pfam" id="PF09413">
    <property type="entry name" value="DUF2007"/>
    <property type="match status" value="1"/>
</dbReference>
<evidence type="ECO:0000259" key="1">
    <source>
        <dbReference type="Pfam" id="PF09413"/>
    </source>
</evidence>
<evidence type="ECO:0000313" key="3">
    <source>
        <dbReference type="Proteomes" id="UP000703674"/>
    </source>
</evidence>
<proteinExistence type="predicted"/>
<protein>
    <submittedName>
        <fullName evidence="2">DUF2007 domain-containing protein</fullName>
    </submittedName>
</protein>
<name>A0ABX1D338_9FLAO</name>
<dbReference type="Gene3D" id="3.30.70.790">
    <property type="entry name" value="UreE, C-terminal domain"/>
    <property type="match status" value="1"/>
</dbReference>
<feature type="non-terminal residue" evidence="2">
    <location>
        <position position="59"/>
    </location>
</feature>